<protein>
    <submittedName>
        <fullName evidence="2">Uncharacterized protein</fullName>
    </submittedName>
</protein>
<name>A0A6A6NWL0_9PEZI</name>
<accession>A0A6A6NWL0</accession>
<keyword evidence="1" id="KW-0472">Membrane</keyword>
<evidence type="ECO:0000313" key="2">
    <source>
        <dbReference type="EMBL" id="KAF2455894.1"/>
    </source>
</evidence>
<keyword evidence="1" id="KW-0812">Transmembrane</keyword>
<feature type="transmembrane region" description="Helical" evidence="1">
    <location>
        <begin position="33"/>
        <end position="56"/>
    </location>
</feature>
<evidence type="ECO:0000313" key="3">
    <source>
        <dbReference type="Proteomes" id="UP000799766"/>
    </source>
</evidence>
<keyword evidence="1" id="KW-1133">Transmembrane helix</keyword>
<keyword evidence="3" id="KW-1185">Reference proteome</keyword>
<dbReference type="EMBL" id="MU001685">
    <property type="protein sequence ID" value="KAF2455894.1"/>
    <property type="molecule type" value="Genomic_DNA"/>
</dbReference>
<dbReference type="AlphaFoldDB" id="A0A6A6NWL0"/>
<sequence length="64" mass="7612">MPTSFFFFSLFYSFLFCRNSVVSLELAHIYPILWEAIVDFGFVLLISLYFLFFFFFDDAVAVHC</sequence>
<dbReference type="Proteomes" id="UP000799766">
    <property type="component" value="Unassembled WGS sequence"/>
</dbReference>
<reference evidence="2" key="1">
    <citation type="journal article" date="2020" name="Stud. Mycol.">
        <title>101 Dothideomycetes genomes: a test case for predicting lifestyles and emergence of pathogens.</title>
        <authorList>
            <person name="Haridas S."/>
            <person name="Albert R."/>
            <person name="Binder M."/>
            <person name="Bloem J."/>
            <person name="Labutti K."/>
            <person name="Salamov A."/>
            <person name="Andreopoulos B."/>
            <person name="Baker S."/>
            <person name="Barry K."/>
            <person name="Bills G."/>
            <person name="Bluhm B."/>
            <person name="Cannon C."/>
            <person name="Castanera R."/>
            <person name="Culley D."/>
            <person name="Daum C."/>
            <person name="Ezra D."/>
            <person name="Gonzalez J."/>
            <person name="Henrissat B."/>
            <person name="Kuo A."/>
            <person name="Liang C."/>
            <person name="Lipzen A."/>
            <person name="Lutzoni F."/>
            <person name="Magnuson J."/>
            <person name="Mondo S."/>
            <person name="Nolan M."/>
            <person name="Ohm R."/>
            <person name="Pangilinan J."/>
            <person name="Park H.-J."/>
            <person name="Ramirez L."/>
            <person name="Alfaro M."/>
            <person name="Sun H."/>
            <person name="Tritt A."/>
            <person name="Yoshinaga Y."/>
            <person name="Zwiers L.-H."/>
            <person name="Turgeon B."/>
            <person name="Goodwin S."/>
            <person name="Spatafora J."/>
            <person name="Crous P."/>
            <person name="Grigoriev I."/>
        </authorList>
    </citation>
    <scope>NUCLEOTIDE SEQUENCE</scope>
    <source>
        <strain evidence="2">ATCC 16933</strain>
    </source>
</reference>
<organism evidence="2 3">
    <name type="scientific">Lineolata rhizophorae</name>
    <dbReference type="NCBI Taxonomy" id="578093"/>
    <lineage>
        <taxon>Eukaryota</taxon>
        <taxon>Fungi</taxon>
        <taxon>Dikarya</taxon>
        <taxon>Ascomycota</taxon>
        <taxon>Pezizomycotina</taxon>
        <taxon>Dothideomycetes</taxon>
        <taxon>Dothideomycetes incertae sedis</taxon>
        <taxon>Lineolatales</taxon>
        <taxon>Lineolataceae</taxon>
        <taxon>Lineolata</taxon>
    </lineage>
</organism>
<proteinExistence type="predicted"/>
<evidence type="ECO:0000256" key="1">
    <source>
        <dbReference type="SAM" id="Phobius"/>
    </source>
</evidence>
<gene>
    <name evidence="2" type="ORF">BDY21DRAFT_63066</name>
</gene>